<keyword evidence="3" id="KW-1185">Reference proteome</keyword>
<evidence type="ECO:0000313" key="2">
    <source>
        <dbReference type="EMBL" id="GAA0617362.1"/>
    </source>
</evidence>
<dbReference type="Proteomes" id="UP001500668">
    <property type="component" value="Unassembled WGS sequence"/>
</dbReference>
<sequence>MQMHTDDEVYAVDNVFLGPPGTRLPWRARYQAYGVGAFLTALLLGLEIQLGVLGIWPIAYGMLAVIFLTRQICRHITYEHGVLALLRTLWNEVRAPRQRSAPAVTADMSLPDIRRREQY</sequence>
<keyword evidence="1" id="KW-0472">Membrane</keyword>
<keyword evidence="1" id="KW-0812">Transmembrane</keyword>
<organism evidence="2 3">
    <name type="scientific">Streptomyces crystallinus</name>
    <dbReference type="NCBI Taxonomy" id="68191"/>
    <lineage>
        <taxon>Bacteria</taxon>
        <taxon>Bacillati</taxon>
        <taxon>Actinomycetota</taxon>
        <taxon>Actinomycetes</taxon>
        <taxon>Kitasatosporales</taxon>
        <taxon>Streptomycetaceae</taxon>
        <taxon>Streptomyces</taxon>
    </lineage>
</organism>
<proteinExistence type="predicted"/>
<protein>
    <submittedName>
        <fullName evidence="2">Uncharacterized protein</fullName>
    </submittedName>
</protein>
<gene>
    <name evidence="2" type="ORF">GCM10010394_54430</name>
</gene>
<name>A0ABN1GRH9_9ACTN</name>
<reference evidence="2 3" key="1">
    <citation type="journal article" date="2019" name="Int. J. Syst. Evol. Microbiol.">
        <title>The Global Catalogue of Microorganisms (GCM) 10K type strain sequencing project: providing services to taxonomists for standard genome sequencing and annotation.</title>
        <authorList>
            <consortium name="The Broad Institute Genomics Platform"/>
            <consortium name="The Broad Institute Genome Sequencing Center for Infectious Disease"/>
            <person name="Wu L."/>
            <person name="Ma J."/>
        </authorList>
    </citation>
    <scope>NUCLEOTIDE SEQUENCE [LARGE SCALE GENOMIC DNA]</scope>
    <source>
        <strain evidence="2 3">JCM 5067</strain>
    </source>
</reference>
<comment type="caution">
    <text evidence="2">The sequence shown here is derived from an EMBL/GenBank/DDBJ whole genome shotgun (WGS) entry which is preliminary data.</text>
</comment>
<evidence type="ECO:0000313" key="3">
    <source>
        <dbReference type="Proteomes" id="UP001500668"/>
    </source>
</evidence>
<feature type="transmembrane region" description="Helical" evidence="1">
    <location>
        <begin position="48"/>
        <end position="68"/>
    </location>
</feature>
<dbReference type="RefSeq" id="WP_344077754.1">
    <property type="nucleotide sequence ID" value="NZ_BAAACA010000038.1"/>
</dbReference>
<dbReference type="EMBL" id="BAAACA010000038">
    <property type="protein sequence ID" value="GAA0617362.1"/>
    <property type="molecule type" value="Genomic_DNA"/>
</dbReference>
<keyword evidence="1" id="KW-1133">Transmembrane helix</keyword>
<evidence type="ECO:0000256" key="1">
    <source>
        <dbReference type="SAM" id="Phobius"/>
    </source>
</evidence>
<accession>A0ABN1GRH9</accession>